<name>A0AAT9IGC5_9GAMM</name>
<evidence type="ECO:0000256" key="3">
    <source>
        <dbReference type="ARBA" id="ARBA00008184"/>
    </source>
</evidence>
<dbReference type="SUPFAM" id="SSF52141">
    <property type="entry name" value="Uracil-DNA glycosylase-like"/>
    <property type="match status" value="1"/>
</dbReference>
<comment type="function">
    <text evidence="2 9 11">Excises uracil residues from the DNA which can arise as a result of misincorporation of dUMP residues by DNA polymerase or due to deamination of cytosine.</text>
</comment>
<dbReference type="InterPro" id="IPR002043">
    <property type="entry name" value="UDG_fam1"/>
</dbReference>
<dbReference type="HAMAP" id="MF_00148">
    <property type="entry name" value="UDG"/>
    <property type="match status" value="1"/>
</dbReference>
<evidence type="ECO:0000313" key="13">
    <source>
        <dbReference type="EMBL" id="CAL4042620.1"/>
    </source>
</evidence>
<organism evidence="13">
    <name type="scientific">Buchnera aphidicola</name>
    <name type="common">Anoecia corni</name>
    <dbReference type="NCBI Taxonomy" id="2994477"/>
    <lineage>
        <taxon>Bacteria</taxon>
        <taxon>Pseudomonadati</taxon>
        <taxon>Pseudomonadota</taxon>
        <taxon>Gammaproteobacteria</taxon>
        <taxon>Enterobacterales</taxon>
        <taxon>Erwiniaceae</taxon>
        <taxon>Buchnera</taxon>
    </lineage>
</organism>
<proteinExistence type="inferred from homology"/>
<dbReference type="PANTHER" id="PTHR11264:SF0">
    <property type="entry name" value="URACIL-DNA GLYCOSYLASE"/>
    <property type="match status" value="1"/>
</dbReference>
<evidence type="ECO:0000256" key="2">
    <source>
        <dbReference type="ARBA" id="ARBA00002631"/>
    </source>
</evidence>
<dbReference type="NCBIfam" id="TIGR00628">
    <property type="entry name" value="ung"/>
    <property type="match status" value="1"/>
</dbReference>
<dbReference type="NCBIfam" id="NF003588">
    <property type="entry name" value="PRK05254.1-1"/>
    <property type="match status" value="1"/>
</dbReference>
<evidence type="ECO:0000256" key="1">
    <source>
        <dbReference type="ARBA" id="ARBA00001400"/>
    </source>
</evidence>
<dbReference type="NCBIfam" id="NF003589">
    <property type="entry name" value="PRK05254.1-2"/>
    <property type="match status" value="1"/>
</dbReference>
<comment type="similarity">
    <text evidence="3 9 11">Belongs to the uracil-DNA glycosylase (UDG) superfamily. UNG family.</text>
</comment>
<keyword evidence="9" id="KW-0963">Cytoplasm</keyword>
<evidence type="ECO:0000259" key="12">
    <source>
        <dbReference type="SMART" id="SM00986"/>
    </source>
</evidence>
<dbReference type="PROSITE" id="PS00130">
    <property type="entry name" value="U_DNA_GLYCOSYLASE"/>
    <property type="match status" value="1"/>
</dbReference>
<dbReference type="AlphaFoldDB" id="A0AAT9IGC5"/>
<accession>A0AAT9IGC5</accession>
<comment type="subcellular location">
    <subcellularLocation>
        <location evidence="9">Cytoplasm</location>
    </subcellularLocation>
</comment>
<dbReference type="Pfam" id="PF03167">
    <property type="entry name" value="UDG"/>
    <property type="match status" value="1"/>
</dbReference>
<feature type="active site" description="Proton acceptor" evidence="9 10">
    <location>
        <position position="64"/>
    </location>
</feature>
<dbReference type="FunFam" id="3.40.470.10:FF:000001">
    <property type="entry name" value="Uracil-DNA glycosylase"/>
    <property type="match status" value="1"/>
</dbReference>
<evidence type="ECO:0000256" key="7">
    <source>
        <dbReference type="ARBA" id="ARBA00022801"/>
    </source>
</evidence>
<keyword evidence="8 9" id="KW-0234">DNA repair</keyword>
<dbReference type="EC" id="3.2.2.27" evidence="4 9"/>
<comment type="catalytic activity">
    <reaction evidence="1 9 11">
        <text>Hydrolyzes single-stranded DNA or mismatched double-stranded DNA and polynucleotides, releasing free uracil.</text>
        <dbReference type="EC" id="3.2.2.27"/>
    </reaction>
</comment>
<evidence type="ECO:0000256" key="4">
    <source>
        <dbReference type="ARBA" id="ARBA00012030"/>
    </source>
</evidence>
<dbReference type="PANTHER" id="PTHR11264">
    <property type="entry name" value="URACIL-DNA GLYCOSYLASE"/>
    <property type="match status" value="1"/>
</dbReference>
<dbReference type="GO" id="GO:0097510">
    <property type="term" value="P:base-excision repair, AP site formation via deaminated base removal"/>
    <property type="evidence" value="ECO:0007669"/>
    <property type="project" value="TreeGrafter"/>
</dbReference>
<dbReference type="EMBL" id="OZ060371">
    <property type="protein sequence ID" value="CAL4042620.1"/>
    <property type="molecule type" value="Genomic_DNA"/>
</dbReference>
<protein>
    <recommendedName>
        <fullName evidence="5 9">Uracil-DNA glycosylase</fullName>
        <shortName evidence="9">UDG</shortName>
        <ecNumber evidence="4 9">3.2.2.27</ecNumber>
    </recommendedName>
</protein>
<dbReference type="NCBIfam" id="NF003591">
    <property type="entry name" value="PRK05254.1-4"/>
    <property type="match status" value="1"/>
</dbReference>
<keyword evidence="7 9" id="KW-0378">Hydrolase</keyword>
<sequence length="221" mass="25815">MNNTKYSWNNILIEEKKKPYFINLIKFIKQQRLTKTIYPKAKNIFNAFKFTPFYNIKVVIIGQDPYYNKNQANGLAFSVYSQCTIIPPSLKNIFKEINNDLNKNKLYSDGCLIRWAKQGILLLNTILTVEEKKPMSHANIGWEIFTNQIINIINQLRKNIIFILWGSFAKKKLPLINTKKHFILTSSHPSPLSAHRGFIGCNHFSKTNKLLLQLKKKIIVW</sequence>
<gene>
    <name evidence="9 13" type="primary">ung</name>
    <name evidence="13" type="ORF">BUANCORI2928_150</name>
</gene>
<dbReference type="CDD" id="cd10027">
    <property type="entry name" value="UDG-F1-like"/>
    <property type="match status" value="1"/>
</dbReference>
<evidence type="ECO:0000256" key="11">
    <source>
        <dbReference type="RuleBase" id="RU003780"/>
    </source>
</evidence>
<dbReference type="SMART" id="SM00986">
    <property type="entry name" value="UDG"/>
    <property type="match status" value="1"/>
</dbReference>
<dbReference type="SMART" id="SM00987">
    <property type="entry name" value="UreE_C"/>
    <property type="match status" value="1"/>
</dbReference>
<dbReference type="InterPro" id="IPR018085">
    <property type="entry name" value="Ura-DNA_Glyclase_AS"/>
</dbReference>
<dbReference type="InterPro" id="IPR005122">
    <property type="entry name" value="Uracil-DNA_glycosylase-like"/>
</dbReference>
<keyword evidence="6 9" id="KW-0227">DNA damage</keyword>
<keyword evidence="13" id="KW-0326">Glycosidase</keyword>
<dbReference type="GO" id="GO:0005737">
    <property type="term" value="C:cytoplasm"/>
    <property type="evidence" value="ECO:0007669"/>
    <property type="project" value="UniProtKB-SubCell"/>
</dbReference>
<evidence type="ECO:0000256" key="9">
    <source>
        <dbReference type="HAMAP-Rule" id="MF_00148"/>
    </source>
</evidence>
<evidence type="ECO:0000256" key="8">
    <source>
        <dbReference type="ARBA" id="ARBA00023204"/>
    </source>
</evidence>
<reference evidence="13" key="1">
    <citation type="submission" date="2024-06" db="EMBL/GenBank/DDBJ databases">
        <authorList>
            <person name="Manzano-Marin A."/>
            <person name="Manzano-Marin A."/>
            <person name="Alejandro Manzano Marin A."/>
        </authorList>
    </citation>
    <scope>NUCLEOTIDE SEQUENCE</scope>
    <source>
        <strain evidence="13">Ancorni-2928</strain>
    </source>
</reference>
<evidence type="ECO:0000256" key="10">
    <source>
        <dbReference type="PROSITE-ProRule" id="PRU10072"/>
    </source>
</evidence>
<dbReference type="Gene3D" id="3.40.470.10">
    <property type="entry name" value="Uracil-DNA glycosylase-like domain"/>
    <property type="match status" value="1"/>
</dbReference>
<feature type="domain" description="Uracil-DNA glycosylase-like" evidence="12">
    <location>
        <begin position="49"/>
        <end position="211"/>
    </location>
</feature>
<evidence type="ECO:0000256" key="5">
    <source>
        <dbReference type="ARBA" id="ARBA00018429"/>
    </source>
</evidence>
<dbReference type="InterPro" id="IPR036895">
    <property type="entry name" value="Uracil-DNA_glycosylase-like_sf"/>
</dbReference>
<dbReference type="NCBIfam" id="NF003592">
    <property type="entry name" value="PRK05254.1-5"/>
    <property type="match status" value="1"/>
</dbReference>
<dbReference type="GO" id="GO:0004844">
    <property type="term" value="F:uracil DNA N-glycosylase activity"/>
    <property type="evidence" value="ECO:0007669"/>
    <property type="project" value="UniProtKB-UniRule"/>
</dbReference>
<evidence type="ECO:0000256" key="6">
    <source>
        <dbReference type="ARBA" id="ARBA00022763"/>
    </source>
</evidence>